<name>A0A552V842_9FLAO</name>
<dbReference type="InterPro" id="IPR039298">
    <property type="entry name" value="ACOT13"/>
</dbReference>
<feature type="domain" description="Thioesterase" evidence="3">
    <location>
        <begin position="54"/>
        <end position="129"/>
    </location>
</feature>
<dbReference type="Proteomes" id="UP000320643">
    <property type="component" value="Unassembled WGS sequence"/>
</dbReference>
<dbReference type="InterPro" id="IPR003736">
    <property type="entry name" value="PAAI_dom"/>
</dbReference>
<keyword evidence="5" id="KW-1185">Reference proteome</keyword>
<sequence>MDTKEAAFLRQFIDKEVVGSPSPFMNWLRPVMLSVEEGSLAFQYTIRKEMTNPFGTLHGGITAAMIDDAIGATLIAYGEPYFHVTINLAIDCFTAAKEGDVVIAQTTVVKKGRQIVNAQCDIWNHDRTRLIAKGYTNMLKTPIKDK</sequence>
<dbReference type="PANTHER" id="PTHR21660:SF1">
    <property type="entry name" value="ACYL-COENZYME A THIOESTERASE 13"/>
    <property type="match status" value="1"/>
</dbReference>
<dbReference type="InterPro" id="IPR029069">
    <property type="entry name" value="HotDog_dom_sf"/>
</dbReference>
<evidence type="ECO:0000256" key="1">
    <source>
        <dbReference type="ARBA" id="ARBA00008324"/>
    </source>
</evidence>
<comment type="caution">
    <text evidence="4">The sequence shown here is derived from an EMBL/GenBank/DDBJ whole genome shotgun (WGS) entry which is preliminary data.</text>
</comment>
<reference evidence="4 5" key="1">
    <citation type="submission" date="2019-07" db="EMBL/GenBank/DDBJ databases">
        <title>Flavobacterium sp. nov., isolated from glacier ice.</title>
        <authorList>
            <person name="Liu Q."/>
            <person name="Xin Y.-H."/>
        </authorList>
    </citation>
    <scope>NUCLEOTIDE SEQUENCE [LARGE SCALE GENOMIC DNA]</scope>
    <source>
        <strain evidence="4 5">ZT4R6</strain>
    </source>
</reference>
<dbReference type="InterPro" id="IPR006683">
    <property type="entry name" value="Thioestr_dom"/>
</dbReference>
<comment type="similarity">
    <text evidence="1">Belongs to the thioesterase PaaI family.</text>
</comment>
<dbReference type="EMBL" id="VJVZ01000002">
    <property type="protein sequence ID" value="TRW26643.1"/>
    <property type="molecule type" value="Genomic_DNA"/>
</dbReference>
<dbReference type="RefSeq" id="WP_143372141.1">
    <property type="nucleotide sequence ID" value="NZ_VJVZ01000002.1"/>
</dbReference>
<dbReference type="CDD" id="cd03443">
    <property type="entry name" value="PaaI_thioesterase"/>
    <property type="match status" value="1"/>
</dbReference>
<dbReference type="NCBIfam" id="TIGR00369">
    <property type="entry name" value="unchar_dom_1"/>
    <property type="match status" value="1"/>
</dbReference>
<evidence type="ECO:0000259" key="3">
    <source>
        <dbReference type="Pfam" id="PF03061"/>
    </source>
</evidence>
<protein>
    <submittedName>
        <fullName evidence="4">PaaI family thioesterase</fullName>
    </submittedName>
</protein>
<accession>A0A552V842</accession>
<organism evidence="4 5">
    <name type="scientific">Flavobacterium zepuense</name>
    <dbReference type="NCBI Taxonomy" id="2593302"/>
    <lineage>
        <taxon>Bacteria</taxon>
        <taxon>Pseudomonadati</taxon>
        <taxon>Bacteroidota</taxon>
        <taxon>Flavobacteriia</taxon>
        <taxon>Flavobacteriales</taxon>
        <taxon>Flavobacteriaceae</taxon>
        <taxon>Flavobacterium</taxon>
    </lineage>
</organism>
<evidence type="ECO:0000313" key="4">
    <source>
        <dbReference type="EMBL" id="TRW26643.1"/>
    </source>
</evidence>
<dbReference type="PANTHER" id="PTHR21660">
    <property type="entry name" value="THIOESTERASE SUPERFAMILY MEMBER-RELATED"/>
    <property type="match status" value="1"/>
</dbReference>
<dbReference type="SUPFAM" id="SSF54637">
    <property type="entry name" value="Thioesterase/thiol ester dehydrase-isomerase"/>
    <property type="match status" value="1"/>
</dbReference>
<dbReference type="OrthoDB" id="32575at2"/>
<evidence type="ECO:0000256" key="2">
    <source>
        <dbReference type="ARBA" id="ARBA00022801"/>
    </source>
</evidence>
<dbReference type="Gene3D" id="3.10.129.10">
    <property type="entry name" value="Hotdog Thioesterase"/>
    <property type="match status" value="1"/>
</dbReference>
<dbReference type="GO" id="GO:0047617">
    <property type="term" value="F:fatty acyl-CoA hydrolase activity"/>
    <property type="evidence" value="ECO:0007669"/>
    <property type="project" value="InterPro"/>
</dbReference>
<keyword evidence="2" id="KW-0378">Hydrolase</keyword>
<evidence type="ECO:0000313" key="5">
    <source>
        <dbReference type="Proteomes" id="UP000320643"/>
    </source>
</evidence>
<dbReference type="AlphaFoldDB" id="A0A552V842"/>
<gene>
    <name evidence="4" type="ORF">FMM05_04500</name>
</gene>
<proteinExistence type="inferred from homology"/>
<dbReference type="Pfam" id="PF03061">
    <property type="entry name" value="4HBT"/>
    <property type="match status" value="1"/>
</dbReference>